<evidence type="ECO:0000256" key="12">
    <source>
        <dbReference type="SAM" id="MobiDB-lite"/>
    </source>
</evidence>
<keyword evidence="8" id="KW-0378">Hydrolase</keyword>
<evidence type="ECO:0000256" key="3">
    <source>
        <dbReference type="ARBA" id="ARBA00022517"/>
    </source>
</evidence>
<evidence type="ECO:0000256" key="11">
    <source>
        <dbReference type="HAMAP-Rule" id="MF_03173"/>
    </source>
</evidence>
<comment type="function">
    <text evidence="11">Broad-specificity nucleoside monophosphate (NMP) kinase that catalyzes the reversible transfer of the terminal phosphate group between nucleoside triphosphates and monophosphates. Has also ATPase activity. Involved in the late cytoplasmic maturation steps of the 40S ribosomal particles, specifically 18S rRNA maturation. While NMP activity is not required for ribosome maturation, ATPase activity is. Associates transiently with small ribosomal subunit protein uS11. ATP hydrolysis breaks the interaction with uS11. May temporarily remove uS11 from the ribosome to enable a conformational change of the ribosomal RNA that is needed for the final maturation step of the small ribosomal subunit. Its NMP activity may have a role in nuclear energy homeostasis.</text>
</comment>
<feature type="binding site" evidence="11">
    <location>
        <position position="605"/>
    </location>
    <ligand>
        <name>ATP</name>
        <dbReference type="ChEBI" id="CHEBI:30616"/>
    </ligand>
</feature>
<evidence type="ECO:0000256" key="5">
    <source>
        <dbReference type="ARBA" id="ARBA00022679"/>
    </source>
</evidence>
<keyword evidence="4 11" id="KW-0698">rRNA processing</keyword>
<dbReference type="GO" id="GO:0005634">
    <property type="term" value="C:nucleus"/>
    <property type="evidence" value="ECO:0007669"/>
    <property type="project" value="UniProtKB-SubCell"/>
</dbReference>
<keyword evidence="7 11" id="KW-0418">Kinase</keyword>
<dbReference type="HAMAP" id="MF_00039">
    <property type="entry name" value="Adenylate_kinase_AK6"/>
    <property type="match status" value="1"/>
</dbReference>
<feature type="binding site" evidence="11">
    <location>
        <position position="469"/>
    </location>
    <ligand>
        <name>ATP</name>
        <dbReference type="ChEBI" id="CHEBI:30616"/>
    </ligand>
</feature>
<dbReference type="GO" id="GO:0005737">
    <property type="term" value="C:cytoplasm"/>
    <property type="evidence" value="ECO:0007669"/>
    <property type="project" value="UniProtKB-SubCell"/>
</dbReference>
<keyword evidence="3 11" id="KW-0690">Ribosome biogenesis</keyword>
<gene>
    <name evidence="14" type="ORF">BDV23DRAFT_173960</name>
</gene>
<feature type="binding site" evidence="11">
    <location>
        <position position="566"/>
    </location>
    <ligand>
        <name>ATP</name>
        <dbReference type="ChEBI" id="CHEBI:30616"/>
    </ligand>
</feature>
<dbReference type="OrthoDB" id="288987at2759"/>
<keyword evidence="10 11" id="KW-0539">Nucleus</keyword>
<dbReference type="InterPro" id="IPR012462">
    <property type="entry name" value="UFSP1/2_DUB_cat"/>
</dbReference>
<evidence type="ECO:0000256" key="8">
    <source>
        <dbReference type="ARBA" id="ARBA00022801"/>
    </source>
</evidence>
<feature type="compositionally biased region" description="Low complexity" evidence="12">
    <location>
        <begin position="103"/>
        <end position="117"/>
    </location>
</feature>
<evidence type="ECO:0000313" key="14">
    <source>
        <dbReference type="EMBL" id="KAE8388398.1"/>
    </source>
</evidence>
<feature type="region of interest" description="Disordered" evidence="12">
    <location>
        <begin position="100"/>
        <end position="166"/>
    </location>
</feature>
<feature type="region of interest" description="LID" evidence="11">
    <location>
        <begin position="565"/>
        <end position="575"/>
    </location>
</feature>
<comment type="subunit">
    <text evidence="11">Interacts with small ribosomal subunit protein uS11. Not a structural component of 43S pre-ribosomes, but transiently interacts with them by binding to uS11.</text>
</comment>
<organism evidence="14">
    <name type="scientific">Petromyces alliaceus</name>
    <name type="common">Aspergillus alliaceus</name>
    <dbReference type="NCBI Taxonomy" id="209559"/>
    <lineage>
        <taxon>Eukaryota</taxon>
        <taxon>Fungi</taxon>
        <taxon>Dikarya</taxon>
        <taxon>Ascomycota</taxon>
        <taxon>Pezizomycotina</taxon>
        <taxon>Eurotiomycetes</taxon>
        <taxon>Eurotiomycetidae</taxon>
        <taxon>Eurotiales</taxon>
        <taxon>Aspergillaceae</taxon>
        <taxon>Aspergillus</taxon>
        <taxon>Aspergillus subgen. Circumdati</taxon>
    </lineage>
</organism>
<dbReference type="Gene3D" id="3.90.70.130">
    <property type="match status" value="1"/>
</dbReference>
<evidence type="ECO:0000256" key="10">
    <source>
        <dbReference type="ARBA" id="ARBA00023242"/>
    </source>
</evidence>
<dbReference type="Pfam" id="PF07910">
    <property type="entry name" value="Peptidase_C78"/>
    <property type="match status" value="1"/>
</dbReference>
<evidence type="ECO:0000256" key="7">
    <source>
        <dbReference type="ARBA" id="ARBA00022777"/>
    </source>
</evidence>
<dbReference type="InterPro" id="IPR020618">
    <property type="entry name" value="Adenyl_kinase_AK6"/>
</dbReference>
<dbReference type="FunFam" id="3.40.50.300:FF:000372">
    <property type="entry name" value="Adenylate kinase isoenzyme 6 homolog"/>
    <property type="match status" value="1"/>
</dbReference>
<comment type="catalytic activity">
    <reaction evidence="1 11">
        <text>AMP + ATP = 2 ADP</text>
        <dbReference type="Rhea" id="RHEA:12973"/>
        <dbReference type="ChEBI" id="CHEBI:30616"/>
        <dbReference type="ChEBI" id="CHEBI:456215"/>
        <dbReference type="ChEBI" id="CHEBI:456216"/>
        <dbReference type="EC" id="2.7.4.3"/>
    </reaction>
</comment>
<dbReference type="GO" id="GO:0042274">
    <property type="term" value="P:ribosomal small subunit biogenesis"/>
    <property type="evidence" value="ECO:0007669"/>
    <property type="project" value="UniProtKB-UniRule"/>
</dbReference>
<proteinExistence type="inferred from homology"/>
<accession>A0A5N7C3C6</accession>
<dbReference type="PANTHER" id="PTHR12595">
    <property type="entry name" value="POS9-ACTIVATING FACTOR FAP7-RELATED"/>
    <property type="match status" value="1"/>
</dbReference>
<feature type="compositionally biased region" description="Basic and acidic residues" evidence="12">
    <location>
        <begin position="144"/>
        <end position="159"/>
    </location>
</feature>
<feature type="domain" description="UFSP1/2/DUB catalytic" evidence="13">
    <location>
        <begin position="242"/>
        <end position="452"/>
    </location>
</feature>
<keyword evidence="6 11" id="KW-0547">Nucleotide-binding</keyword>
<feature type="binding site" evidence="11">
    <location>
        <position position="473"/>
    </location>
    <ligand>
        <name>ATP</name>
        <dbReference type="ChEBI" id="CHEBI:30616"/>
    </ligand>
</feature>
<evidence type="ECO:0000256" key="4">
    <source>
        <dbReference type="ARBA" id="ARBA00022552"/>
    </source>
</evidence>
<protein>
    <recommendedName>
        <fullName evidence="11">Adenylate kinase isoenzyme 6 homolog</fullName>
        <shortName evidence="11">AK6</shortName>
        <ecNumber evidence="11">2.7.4.3</ecNumber>
    </recommendedName>
    <alternativeName>
        <fullName evidence="11">Dual activity adenylate kinase/ATPase</fullName>
        <shortName evidence="11">AK/ATPase</shortName>
    </alternativeName>
</protein>
<evidence type="ECO:0000256" key="1">
    <source>
        <dbReference type="ARBA" id="ARBA00000582"/>
    </source>
</evidence>
<name>A0A5N7C3C6_PETAA</name>
<dbReference type="Pfam" id="PF13238">
    <property type="entry name" value="AAA_18"/>
    <property type="match status" value="1"/>
</dbReference>
<evidence type="ECO:0000256" key="6">
    <source>
        <dbReference type="ARBA" id="ARBA00022741"/>
    </source>
</evidence>
<comment type="similarity">
    <text evidence="11">Belongs to the adenylate kinase family. AK6 subfamily.</text>
</comment>
<dbReference type="Gene3D" id="3.40.50.300">
    <property type="entry name" value="P-loop containing nucleotide triphosphate hydrolases"/>
    <property type="match status" value="1"/>
</dbReference>
<feature type="binding site" evidence="11">
    <location>
        <position position="472"/>
    </location>
    <ligand>
        <name>ATP</name>
        <dbReference type="ChEBI" id="CHEBI:30616"/>
    </ligand>
</feature>
<evidence type="ECO:0000256" key="2">
    <source>
        <dbReference type="ARBA" id="ARBA00022490"/>
    </source>
</evidence>
<reference evidence="14" key="1">
    <citation type="submission" date="2019-04" db="EMBL/GenBank/DDBJ databases">
        <title>Friends and foes A comparative genomics studyof 23 Aspergillus species from section Flavi.</title>
        <authorList>
            <consortium name="DOE Joint Genome Institute"/>
            <person name="Kjaerbolling I."/>
            <person name="Vesth T."/>
            <person name="Frisvad J.C."/>
            <person name="Nybo J.L."/>
            <person name="Theobald S."/>
            <person name="Kildgaard S."/>
            <person name="Isbrandt T."/>
            <person name="Kuo A."/>
            <person name="Sato A."/>
            <person name="Lyhne E.K."/>
            <person name="Kogle M.E."/>
            <person name="Wiebenga A."/>
            <person name="Kun R.S."/>
            <person name="Lubbers R.J."/>
            <person name="Makela M.R."/>
            <person name="Barry K."/>
            <person name="Chovatia M."/>
            <person name="Clum A."/>
            <person name="Daum C."/>
            <person name="Haridas S."/>
            <person name="He G."/>
            <person name="LaButti K."/>
            <person name="Lipzen A."/>
            <person name="Mondo S."/>
            <person name="Riley R."/>
            <person name="Salamov A."/>
            <person name="Simmons B.A."/>
            <person name="Magnuson J.K."/>
            <person name="Henrissat B."/>
            <person name="Mortensen U.H."/>
            <person name="Larsen T.O."/>
            <person name="Devries R.P."/>
            <person name="Grigoriev I.V."/>
            <person name="Machida M."/>
            <person name="Baker S.E."/>
            <person name="Andersen M.R."/>
        </authorList>
    </citation>
    <scope>NUCLEOTIDE SEQUENCE [LARGE SCALE GENOMIC DNA]</scope>
    <source>
        <strain evidence="14">IBT 14317</strain>
    </source>
</reference>
<dbReference type="InterPro" id="IPR027417">
    <property type="entry name" value="P-loop_NTPase"/>
</dbReference>
<dbReference type="PANTHER" id="PTHR12595:SF0">
    <property type="entry name" value="ADENYLATE KINASE ISOENZYME 6"/>
    <property type="match status" value="1"/>
</dbReference>
<keyword evidence="2 11" id="KW-0963">Cytoplasm</keyword>
<dbReference type="SUPFAM" id="SSF52540">
    <property type="entry name" value="P-loop containing nucleoside triphosphate hydrolases"/>
    <property type="match status" value="1"/>
</dbReference>
<dbReference type="GO" id="GO:0005524">
    <property type="term" value="F:ATP binding"/>
    <property type="evidence" value="ECO:0007669"/>
    <property type="project" value="UniProtKB-KW"/>
</dbReference>
<sequence>MDHERAECPICPFCSFSDPDSNLVVEHIALYHPDNSTYFDTPSGKKIRGLKQATSEQSFSSNHTIEHAGTYTDCPHGCGEILLATEVSTHLDLHLAEEVAYESTPSSLPKSSDSATTQKRRGIDDHDDLNNFQNLHGPPVKGQSKKEMLPQEPLKEKRPCSPSKVAITGGVKKLGRAELGPHAHEKQMPSWLRKLLQKGAKTMESNTNTPDGTLWRQQSVENETNDVIPVLVRLCEQDKTVQRAFFCSPNVCQVSKMPREGGFCGYRNIQMLISYIKECRVLGHECFSSTLPSILQLQDMIENAWDMGFNSIGRIETGGIRGTRKYIGTPEVSSESSSIGGTKDMRAHDALFMCIADYFRHMCPPKRNDKVLLTDLPPIYLQHQGHSLTIIGFEIRDNGSANILVFDPMFKPSPAVKRLKGTPAVYADPTRILKGYRRGAGYLQKYSVFEILKTIMRTSPNVIITGTPGVGKTVHCEQLAQDTGLRHLSINQVAKDRGCFETYDDELETWIVDEDKLLDAIEDEILQGGLLIDWHACDLFPKSWIDLVVVLRCPSTSILFDRLSSREYKQVKLQENLDAEIFGVLFEEAREAFDEEIVVELTSEKDDDVENNCARISTWIDSWKHNHSGNTN</sequence>
<dbReference type="GO" id="GO:0006364">
    <property type="term" value="P:rRNA processing"/>
    <property type="evidence" value="ECO:0007669"/>
    <property type="project" value="UniProtKB-KW"/>
</dbReference>
<dbReference type="EC" id="2.7.4.3" evidence="11"/>
<evidence type="ECO:0000259" key="13">
    <source>
        <dbReference type="Pfam" id="PF07910"/>
    </source>
</evidence>
<keyword evidence="9 11" id="KW-0067">ATP-binding</keyword>
<dbReference type="GO" id="GO:0016887">
    <property type="term" value="F:ATP hydrolysis activity"/>
    <property type="evidence" value="ECO:0007669"/>
    <property type="project" value="UniProtKB-UniRule"/>
</dbReference>
<keyword evidence="5 11" id="KW-0808">Transferase</keyword>
<feature type="region of interest" description="NMPbind" evidence="11">
    <location>
        <begin position="489"/>
        <end position="512"/>
    </location>
</feature>
<comment type="catalytic activity">
    <reaction evidence="11">
        <text>ATP + H2O = ADP + phosphate + H(+)</text>
        <dbReference type="Rhea" id="RHEA:13065"/>
        <dbReference type="ChEBI" id="CHEBI:15377"/>
        <dbReference type="ChEBI" id="CHEBI:15378"/>
        <dbReference type="ChEBI" id="CHEBI:30616"/>
        <dbReference type="ChEBI" id="CHEBI:43474"/>
        <dbReference type="ChEBI" id="CHEBI:456216"/>
    </reaction>
</comment>
<dbReference type="EMBL" id="ML735279">
    <property type="protein sequence ID" value="KAE8388398.1"/>
    <property type="molecule type" value="Genomic_DNA"/>
</dbReference>
<feature type="binding site" evidence="11">
    <location>
        <position position="474"/>
    </location>
    <ligand>
        <name>ATP</name>
        <dbReference type="ChEBI" id="CHEBI:30616"/>
    </ligand>
</feature>
<dbReference type="Proteomes" id="UP000326877">
    <property type="component" value="Unassembled WGS sequence"/>
</dbReference>
<comment type="subcellular location">
    <subcellularLocation>
        <location evidence="11">Cytoplasm</location>
    </subcellularLocation>
    <subcellularLocation>
        <location evidence="11">Nucleus</location>
    </subcellularLocation>
</comment>
<evidence type="ECO:0000256" key="9">
    <source>
        <dbReference type="ARBA" id="ARBA00022840"/>
    </source>
</evidence>
<feature type="binding site" evidence="11">
    <location>
        <position position="471"/>
    </location>
    <ligand>
        <name>ATP</name>
        <dbReference type="ChEBI" id="CHEBI:30616"/>
    </ligand>
</feature>
<dbReference type="GO" id="GO:0004017">
    <property type="term" value="F:AMP kinase activity"/>
    <property type="evidence" value="ECO:0007669"/>
    <property type="project" value="UniProtKB-UniRule"/>
</dbReference>
<dbReference type="AlphaFoldDB" id="A0A5N7C3C6"/>